<evidence type="ECO:0000256" key="5">
    <source>
        <dbReference type="ARBA" id="ARBA00022692"/>
    </source>
</evidence>
<evidence type="ECO:0000256" key="4">
    <source>
        <dbReference type="ARBA" id="ARBA00022475"/>
    </source>
</evidence>
<dbReference type="GO" id="GO:0005886">
    <property type="term" value="C:plasma membrane"/>
    <property type="evidence" value="ECO:0007669"/>
    <property type="project" value="UniProtKB-SubCell"/>
</dbReference>
<dbReference type="Proteomes" id="UP000297716">
    <property type="component" value="Unassembled WGS sequence"/>
</dbReference>
<dbReference type="GO" id="GO:0016887">
    <property type="term" value="F:ATP hydrolysis activity"/>
    <property type="evidence" value="ECO:0007669"/>
    <property type="project" value="InterPro"/>
</dbReference>
<evidence type="ECO:0000256" key="11">
    <source>
        <dbReference type="SAM" id="Phobius"/>
    </source>
</evidence>
<feature type="transmembrane region" description="Helical" evidence="11">
    <location>
        <begin position="150"/>
        <end position="168"/>
    </location>
</feature>
<dbReference type="GO" id="GO:0005524">
    <property type="term" value="F:ATP binding"/>
    <property type="evidence" value="ECO:0007669"/>
    <property type="project" value="UniProtKB-KW"/>
</dbReference>
<feature type="transmembrane region" description="Helical" evidence="11">
    <location>
        <begin position="906"/>
        <end position="931"/>
    </location>
</feature>
<evidence type="ECO:0000256" key="6">
    <source>
        <dbReference type="ARBA" id="ARBA00022741"/>
    </source>
</evidence>
<feature type="transmembrane region" description="Helical" evidence="11">
    <location>
        <begin position="876"/>
        <end position="894"/>
    </location>
</feature>
<evidence type="ECO:0000313" key="15">
    <source>
        <dbReference type="Proteomes" id="UP000297716"/>
    </source>
</evidence>
<dbReference type="InterPro" id="IPR003439">
    <property type="entry name" value="ABC_transporter-like_ATP-bd"/>
</dbReference>
<feature type="domain" description="ABC transmembrane type-1" evidence="13">
    <location>
        <begin position="880"/>
        <end position="1146"/>
    </location>
</feature>
<gene>
    <name evidence="14" type="ORF">E0Z10_g6546</name>
</gene>
<dbReference type="InterPro" id="IPR003593">
    <property type="entry name" value="AAA+_ATPase"/>
</dbReference>
<organism evidence="14 15">
    <name type="scientific">Xylaria hypoxylon</name>
    <dbReference type="NCBI Taxonomy" id="37992"/>
    <lineage>
        <taxon>Eukaryota</taxon>
        <taxon>Fungi</taxon>
        <taxon>Dikarya</taxon>
        <taxon>Ascomycota</taxon>
        <taxon>Pezizomycotina</taxon>
        <taxon>Sordariomycetes</taxon>
        <taxon>Xylariomycetidae</taxon>
        <taxon>Xylariales</taxon>
        <taxon>Xylariaceae</taxon>
        <taxon>Xylaria</taxon>
    </lineage>
</organism>
<comment type="similarity">
    <text evidence="2">Belongs to the ABC transporter superfamily. ABCC family. Conjugate transporter (TC 3.A.1.208) subfamily.</text>
</comment>
<feature type="domain" description="ABC transmembrane type-1" evidence="13">
    <location>
        <begin position="276"/>
        <end position="550"/>
    </location>
</feature>
<keyword evidence="7" id="KW-0067">ATP-binding</keyword>
<dbReference type="CDD" id="cd18580">
    <property type="entry name" value="ABC_6TM_ABCC_D2"/>
    <property type="match status" value="1"/>
</dbReference>
<evidence type="ECO:0000256" key="8">
    <source>
        <dbReference type="ARBA" id="ARBA00022989"/>
    </source>
</evidence>
<proteinExistence type="inferred from homology"/>
<comment type="caution">
    <text evidence="14">The sequence shown here is derived from an EMBL/GenBank/DDBJ whole genome shotgun (WGS) entry which is preliminary data.</text>
</comment>
<dbReference type="InterPro" id="IPR044726">
    <property type="entry name" value="ABCC_6TM_D2"/>
</dbReference>
<feature type="domain" description="ABC transporter" evidence="12">
    <location>
        <begin position="1183"/>
        <end position="1411"/>
    </location>
</feature>
<dbReference type="STRING" id="37992.A0A4Z0YD90"/>
<dbReference type="PANTHER" id="PTHR24223:SF345">
    <property type="entry name" value="ABC MULTIDRUG TRANSPORTER (EUROFUNG)"/>
    <property type="match status" value="1"/>
</dbReference>
<dbReference type="EMBL" id="SKBN01000137">
    <property type="protein sequence ID" value="TGJ82199.1"/>
    <property type="molecule type" value="Genomic_DNA"/>
</dbReference>
<dbReference type="SMART" id="SM00382">
    <property type="entry name" value="AAA"/>
    <property type="match status" value="2"/>
</dbReference>
<feature type="transmembrane region" description="Helical" evidence="11">
    <location>
        <begin position="938"/>
        <end position="956"/>
    </location>
</feature>
<keyword evidence="9 11" id="KW-0472">Membrane</keyword>
<dbReference type="SUPFAM" id="SSF90123">
    <property type="entry name" value="ABC transporter transmembrane region"/>
    <property type="match status" value="2"/>
</dbReference>
<feature type="transmembrane region" description="Helical" evidence="11">
    <location>
        <begin position="268"/>
        <end position="288"/>
    </location>
</feature>
<dbReference type="Pfam" id="PF00005">
    <property type="entry name" value="ABC_tran"/>
    <property type="match status" value="2"/>
</dbReference>
<evidence type="ECO:0000259" key="12">
    <source>
        <dbReference type="PROSITE" id="PS50893"/>
    </source>
</evidence>
<reference evidence="14 15" key="1">
    <citation type="submission" date="2019-03" db="EMBL/GenBank/DDBJ databases">
        <title>Draft genome sequence of Xylaria hypoxylon DSM 108379, a ubiquitous saprotrophic-parasitic fungi on hardwood.</title>
        <authorList>
            <person name="Buettner E."/>
            <person name="Leonhardt S."/>
            <person name="Gebauer A.M."/>
            <person name="Liers C."/>
            <person name="Hofrichter M."/>
            <person name="Kellner H."/>
        </authorList>
    </citation>
    <scope>NUCLEOTIDE SEQUENCE [LARGE SCALE GENOMIC DNA]</scope>
    <source>
        <strain evidence="14 15">DSM 108379</strain>
    </source>
</reference>
<feature type="transmembrane region" description="Helical" evidence="11">
    <location>
        <begin position="49"/>
        <end position="68"/>
    </location>
</feature>
<name>A0A4Z0YD90_9PEZI</name>
<dbReference type="InterPro" id="IPR036640">
    <property type="entry name" value="ABC1_TM_sf"/>
</dbReference>
<evidence type="ECO:0008006" key="16">
    <source>
        <dbReference type="Google" id="ProtNLM"/>
    </source>
</evidence>
<evidence type="ECO:0000256" key="1">
    <source>
        <dbReference type="ARBA" id="ARBA00004651"/>
    </source>
</evidence>
<keyword evidence="4" id="KW-1003">Cell membrane</keyword>
<keyword evidence="15" id="KW-1185">Reference proteome</keyword>
<dbReference type="PROSITE" id="PS50893">
    <property type="entry name" value="ABC_TRANSPORTER_2"/>
    <property type="match status" value="2"/>
</dbReference>
<protein>
    <recommendedName>
        <fullName evidence="16">ABC transporter</fullName>
    </recommendedName>
</protein>
<dbReference type="InterPro" id="IPR011527">
    <property type="entry name" value="ABC1_TM_dom"/>
</dbReference>
<keyword evidence="10" id="KW-0325">Glycoprotein</keyword>
<accession>A0A4Z0YD90</accession>
<feature type="transmembrane region" description="Helical" evidence="11">
    <location>
        <begin position="1088"/>
        <end position="1111"/>
    </location>
</feature>
<keyword evidence="8 11" id="KW-1133">Transmembrane helix</keyword>
<dbReference type="Pfam" id="PF00664">
    <property type="entry name" value="ABC_membrane"/>
    <property type="match status" value="2"/>
</dbReference>
<dbReference type="PROSITE" id="PS50929">
    <property type="entry name" value="ABC_TM1F"/>
    <property type="match status" value="2"/>
</dbReference>
<keyword evidence="6" id="KW-0547">Nucleotide-binding</keyword>
<dbReference type="SUPFAM" id="SSF52540">
    <property type="entry name" value="P-loop containing nucleoside triphosphate hydrolases"/>
    <property type="match status" value="2"/>
</dbReference>
<feature type="transmembrane region" description="Helical" evidence="11">
    <location>
        <begin position="308"/>
        <end position="327"/>
    </location>
</feature>
<dbReference type="PANTHER" id="PTHR24223">
    <property type="entry name" value="ATP-BINDING CASSETTE SUB-FAMILY C"/>
    <property type="match status" value="1"/>
</dbReference>
<dbReference type="Gene3D" id="3.40.50.300">
    <property type="entry name" value="P-loop containing nucleotide triphosphate hydrolases"/>
    <property type="match status" value="2"/>
</dbReference>
<dbReference type="FunFam" id="3.40.50.300:FF:002145">
    <property type="entry name" value="ABC transporter (MsbA subfamily)"/>
    <property type="match status" value="1"/>
</dbReference>
<keyword evidence="5 11" id="KW-0812">Transmembrane</keyword>
<feature type="transmembrane region" description="Helical" evidence="11">
    <location>
        <begin position="481"/>
        <end position="507"/>
    </location>
</feature>
<evidence type="ECO:0000256" key="3">
    <source>
        <dbReference type="ARBA" id="ARBA00022448"/>
    </source>
</evidence>
<evidence type="ECO:0000313" key="14">
    <source>
        <dbReference type="EMBL" id="TGJ82199.1"/>
    </source>
</evidence>
<evidence type="ECO:0000259" key="13">
    <source>
        <dbReference type="PROSITE" id="PS50929"/>
    </source>
</evidence>
<keyword evidence="3" id="KW-0813">Transport</keyword>
<dbReference type="InterPro" id="IPR050173">
    <property type="entry name" value="ABC_transporter_C-like"/>
</dbReference>
<comment type="subcellular location">
    <subcellularLocation>
        <location evidence="1">Cell membrane</location>
        <topology evidence="1">Multi-pass membrane protein</topology>
    </subcellularLocation>
</comment>
<dbReference type="InterPro" id="IPR027417">
    <property type="entry name" value="P-loop_NTPase"/>
</dbReference>
<dbReference type="PROSITE" id="PS00211">
    <property type="entry name" value="ABC_TRANSPORTER_1"/>
    <property type="match status" value="2"/>
</dbReference>
<feature type="domain" description="ABC transporter" evidence="12">
    <location>
        <begin position="606"/>
        <end position="836"/>
    </location>
</feature>
<dbReference type="Gene3D" id="1.20.1560.10">
    <property type="entry name" value="ABC transporter type 1, transmembrane domain"/>
    <property type="match status" value="2"/>
</dbReference>
<evidence type="ECO:0000256" key="2">
    <source>
        <dbReference type="ARBA" id="ARBA00009726"/>
    </source>
</evidence>
<dbReference type="InterPro" id="IPR017871">
    <property type="entry name" value="ABC_transporter-like_CS"/>
</dbReference>
<evidence type="ECO:0000256" key="7">
    <source>
        <dbReference type="ARBA" id="ARBA00022840"/>
    </source>
</evidence>
<evidence type="ECO:0000256" key="10">
    <source>
        <dbReference type="ARBA" id="ARBA00023180"/>
    </source>
</evidence>
<sequence>MEYSQSILWLVDHRDLKFTASNTSLLAIPSNPIWNIPADYSKAQGALRLIPAAVLLTLLPFRVIQLYGSRLKVRTNYIGALKLVLTVAIAATEVAALVLCSTRPTHQDGAVIVERVVSLVASLALSPLSFLEHEGIFLLPSLFLYHGDLTIPSVLAAAFGLKSLLLIIESRSKRSYLREPYRELSIEQTSGVLTRAFLIWVNGFIILGHTKLLNHPDLPGLEDKLKSKSLRVQMEDIWDKTAKPNLEDGSSGGGTLLWALLKLFRGNLLLTAIPRLAMIIFTYLQPIFISSTISYVTEPNSTTEGHYLIIAALVIYLGMGVSFCIYYQSHNRIKVQTRGAVIGLIHARCLTMRDGVYDGAAAVTHMSSDTDNIEKWAWLSQEIWAELVEFFIGVTMLWTQLGWWCLTPVAVVVLLSQAARWSGRKISGSMADWQGAKQKRIALTSSTIDYIKQIKMMGMTDTVMERVQESRMVDLVTGLTYRWIIVFINWGVNGISILAPVLTLIVYATDAYLRGKEPLDPATAFTSIATVTLVTTPANIILALFPQFATVYGCATRIQNYLLGPYRDDKRVLLERLSCVSGLVGNRHTSGNLTSHQSTIDGSPAVLIEDLVLRPAPGVGICLDRINARLDKGSLNVFYGPIGAGKTTLARAILGDITPDSGSISVSGKHIAYCAQKPWLVNAGIKAMVCGLADEKEIHDEWYRTVICACGLDQDIEQLSGADFAAVGSRGVTLSGGQRQRVALARAVYSRPEIIILDDVLSALDSKTEAHVAERLLGPTGLFRQLRATVILITHAPQHLALADKILVLVDSKIEAQGTWDDLQSSRGYLSRIKIEKPCSNYVEDVVDMKDVPQSGAVHIPEPDVSNFSGQTGGLSVYYGVALAMMPSIIRTWSEAGGSHTWFYMAMYALSSLLSFAATGSVIWSTLILIAPKAGKVLHYRLLTIVMRAPLSYFAVTDTGEILNRFTEDMSYVDHDLPFNLMNTFWKFSKLISQLVLLFISQGLIAVVVPFLFLVLYFLQKLYLHTSRQVRCLDIELRAQVLTNFLETLEGISHIRAFGWQSQSVDQNIRNLDVSQRAHYMMLSIQQWLTLVLDLLVAGLCVLVVSLAVIFRTTTTGGQIGIALLIIQTISGTLTRLLQAWTQLETSLGAVSRIKSLDETVLPEDKECECLEPAADWPDKGTVEFDNVVASYNATTTALKGISLKILSGQRVGVCGRTGSGKSTLLLSMLRLVELDSGSITIDGQDLSTLPRETIRAGMITIPQDAFILGDSIRVNMDPSGTASDEEMIAALDKVKLWDILKPRAVVERAPLSHGQSQLFGLARAVLLKGRSRILLLDEATSNVDASTDELMQRIIRDEFAQHTIITIAHRLDTIRDADIIVVLDKGMIVEIGAPDDLLAKRIETCASGEGAQDEEEEHQGAKAWFREMWDNAHRR</sequence>
<feature type="transmembrane region" description="Helical" evidence="11">
    <location>
        <begin position="991"/>
        <end position="1019"/>
    </location>
</feature>
<dbReference type="GO" id="GO:0140359">
    <property type="term" value="F:ABC-type transporter activity"/>
    <property type="evidence" value="ECO:0007669"/>
    <property type="project" value="InterPro"/>
</dbReference>
<feature type="transmembrane region" description="Helical" evidence="11">
    <location>
        <begin position="80"/>
        <end position="100"/>
    </location>
</feature>
<evidence type="ECO:0000256" key="9">
    <source>
        <dbReference type="ARBA" id="ARBA00023136"/>
    </source>
</evidence>
<dbReference type="CDD" id="cd03244">
    <property type="entry name" value="ABCC_MRP_domain2"/>
    <property type="match status" value="1"/>
</dbReference>
<dbReference type="OrthoDB" id="6500128at2759"/>